<reference evidence="2 3" key="1">
    <citation type="submission" date="2016-10" db="EMBL/GenBank/DDBJ databases">
        <authorList>
            <person name="de Groot N.N."/>
        </authorList>
    </citation>
    <scope>NUCLEOTIDE SEQUENCE [LARGE SCALE GENOMIC DNA]</scope>
    <source>
        <strain evidence="2 3">U95</strain>
    </source>
</reference>
<organism evidence="2 3">
    <name type="scientific">Epibacterium ulvae</name>
    <dbReference type="NCBI Taxonomy" id="1156985"/>
    <lineage>
        <taxon>Bacteria</taxon>
        <taxon>Pseudomonadati</taxon>
        <taxon>Pseudomonadota</taxon>
        <taxon>Alphaproteobacteria</taxon>
        <taxon>Rhodobacterales</taxon>
        <taxon>Roseobacteraceae</taxon>
        <taxon>Epibacterium</taxon>
    </lineage>
</organism>
<feature type="transmembrane region" description="Helical" evidence="1">
    <location>
        <begin position="139"/>
        <end position="158"/>
    </location>
</feature>
<feature type="transmembrane region" description="Helical" evidence="1">
    <location>
        <begin position="109"/>
        <end position="127"/>
    </location>
</feature>
<name>A0A1G5R748_9RHOB</name>
<dbReference type="OrthoDB" id="7629477at2"/>
<evidence type="ECO:0000313" key="2">
    <source>
        <dbReference type="EMBL" id="SCZ69668.1"/>
    </source>
</evidence>
<accession>A0A1G5R748</accession>
<protein>
    <submittedName>
        <fullName evidence="2">Rod shape-determining protein MreD</fullName>
    </submittedName>
</protein>
<gene>
    <name evidence="2" type="ORF">SAMN04488118_109122</name>
</gene>
<keyword evidence="1" id="KW-1133">Transmembrane helix</keyword>
<dbReference type="AlphaFoldDB" id="A0A1G5R748"/>
<keyword evidence="3" id="KW-1185">Reference proteome</keyword>
<keyword evidence="1" id="KW-0812">Transmembrane</keyword>
<dbReference type="RefSeq" id="WP_090220099.1">
    <property type="nucleotide sequence ID" value="NZ_CANLDO010000008.1"/>
</dbReference>
<dbReference type="STRING" id="1156985.SAMN04488118_109122"/>
<dbReference type="Proteomes" id="UP000198767">
    <property type="component" value="Unassembled WGS sequence"/>
</dbReference>
<proteinExistence type="predicted"/>
<sequence>MASAPQARLWMMRLLFPVLCFGIVFAHLLPLNTLPKGWAPPDLILCIALVWATRRPDYIPTLSIFFTLLMVDLLLYRPPGLLTMLTLLGCEFLKSRVQAHRETAFMSEWLTGAIVISAITLANRMILNLTNTEQATLTLSMIQMIMTIIAYPLLAVFCQSVLNVRKLSPSEADAMRGH</sequence>
<dbReference type="EMBL" id="FMWG01000009">
    <property type="protein sequence ID" value="SCZ69668.1"/>
    <property type="molecule type" value="Genomic_DNA"/>
</dbReference>
<keyword evidence="1" id="KW-0472">Membrane</keyword>
<evidence type="ECO:0000313" key="3">
    <source>
        <dbReference type="Proteomes" id="UP000198767"/>
    </source>
</evidence>
<evidence type="ECO:0000256" key="1">
    <source>
        <dbReference type="SAM" id="Phobius"/>
    </source>
</evidence>